<evidence type="ECO:0000313" key="5">
    <source>
        <dbReference type="EMBL" id="AVJ30533.1"/>
    </source>
</evidence>
<protein>
    <submittedName>
        <fullName evidence="3">IS110 family transposase</fullName>
    </submittedName>
</protein>
<dbReference type="Pfam" id="PF01548">
    <property type="entry name" value="DEDD_Tnp_IS110"/>
    <property type="match status" value="1"/>
</dbReference>
<dbReference type="InterPro" id="IPR003346">
    <property type="entry name" value="Transposase_20"/>
</dbReference>
<name>A0A2S0I3D9_9BURK</name>
<dbReference type="GO" id="GO:0004803">
    <property type="term" value="F:transposase activity"/>
    <property type="evidence" value="ECO:0007669"/>
    <property type="project" value="InterPro"/>
</dbReference>
<dbReference type="PANTHER" id="PTHR33055:SF3">
    <property type="entry name" value="PUTATIVE TRANSPOSASE FOR IS117-RELATED"/>
    <property type="match status" value="1"/>
</dbReference>
<dbReference type="EMBL" id="CP023270">
    <property type="protein sequence ID" value="AVJ26542.1"/>
    <property type="molecule type" value="Genomic_DNA"/>
</dbReference>
<dbReference type="AlphaFoldDB" id="A0A2S0I3D9"/>
<dbReference type="InterPro" id="IPR002525">
    <property type="entry name" value="Transp_IS110-like_N"/>
</dbReference>
<dbReference type="EMBL" id="CP023270">
    <property type="protein sequence ID" value="AVJ30438.1"/>
    <property type="molecule type" value="Genomic_DNA"/>
</dbReference>
<evidence type="ECO:0000313" key="3">
    <source>
        <dbReference type="EMBL" id="AVJ26542.1"/>
    </source>
</evidence>
<organism evidence="3 6">
    <name type="scientific">Achromobacter spanius</name>
    <dbReference type="NCBI Taxonomy" id="217203"/>
    <lineage>
        <taxon>Bacteria</taxon>
        <taxon>Pseudomonadati</taxon>
        <taxon>Pseudomonadota</taxon>
        <taxon>Betaproteobacteria</taxon>
        <taxon>Burkholderiales</taxon>
        <taxon>Alcaligenaceae</taxon>
        <taxon>Achromobacter</taxon>
    </lineage>
</organism>
<keyword evidence="6" id="KW-1185">Reference proteome</keyword>
<dbReference type="EMBL" id="CP023270">
    <property type="protein sequence ID" value="AVJ30533.1"/>
    <property type="molecule type" value="Genomic_DNA"/>
</dbReference>
<feature type="domain" description="Transposase IS110-like N-terminal" evidence="1">
    <location>
        <begin position="9"/>
        <end position="154"/>
    </location>
</feature>
<evidence type="ECO:0000259" key="1">
    <source>
        <dbReference type="Pfam" id="PF01548"/>
    </source>
</evidence>
<dbReference type="NCBIfam" id="NF033542">
    <property type="entry name" value="transpos_IS110"/>
    <property type="match status" value="1"/>
</dbReference>
<evidence type="ECO:0000313" key="6">
    <source>
        <dbReference type="Proteomes" id="UP000239477"/>
    </source>
</evidence>
<dbReference type="OrthoDB" id="5289737at2"/>
<feature type="domain" description="Transposase IS116/IS110/IS902 C-terminal" evidence="2">
    <location>
        <begin position="224"/>
        <end position="296"/>
    </location>
</feature>
<dbReference type="Pfam" id="PF02371">
    <property type="entry name" value="Transposase_20"/>
    <property type="match status" value="1"/>
</dbReference>
<reference evidence="3 6" key="1">
    <citation type="submission" date="2017-09" db="EMBL/GenBank/DDBJ databases">
        <title>Genomic, metabolic, and phenotypic characteristics of bacterial isolates from the natural microbiome of the model nematode Caenorhabditis elegans.</title>
        <authorList>
            <person name="Zimmermann J."/>
            <person name="Obeng N."/>
            <person name="Yang W."/>
            <person name="Obeng O."/>
            <person name="Kissoyan K."/>
            <person name="Pees B."/>
            <person name="Dirksen P."/>
            <person name="Hoppner M."/>
            <person name="Franke A."/>
            <person name="Rosenstiel P."/>
            <person name="Leippe M."/>
            <person name="Dierking K."/>
            <person name="Kaleta C."/>
            <person name="Schulenburg H."/>
        </authorList>
    </citation>
    <scope>NUCLEOTIDE SEQUENCE [LARGE SCALE GENOMIC DNA]</scope>
    <source>
        <strain evidence="3 6">MYb73</strain>
    </source>
</reference>
<evidence type="ECO:0000313" key="4">
    <source>
        <dbReference type="EMBL" id="AVJ30438.1"/>
    </source>
</evidence>
<evidence type="ECO:0000259" key="2">
    <source>
        <dbReference type="Pfam" id="PF02371"/>
    </source>
</evidence>
<dbReference type="PANTHER" id="PTHR33055">
    <property type="entry name" value="TRANSPOSASE FOR INSERTION SEQUENCE ELEMENT IS1111A"/>
    <property type="match status" value="1"/>
</dbReference>
<dbReference type="Proteomes" id="UP000239477">
    <property type="component" value="Chromosome"/>
</dbReference>
<sequence length="372" mass="41703">MDERIKFFVGLDVHGDSIAMSVCEAGREPGRFVSTLTPDVQALLKTLSKYGAARQVSVVYEAGPTGYGLYRALSDRGYRCEIIAPSLTPRRPGERIKTDRRDSLRLAELSRAGELKAIWVPDQAHEALRNLWRAREDAVNLRLQARQQLKAFLLRQGRRYPGKTSWNKTHQRWIAEQHFDHPADYIALAEYQLAVQAAQDRVQRLTTALEHAIEGWRQEPTVAALRALRGIDTVSAIGLVCEIGDIARFGSARQLMGYLGLVPSEHSSGNSVRRGSITKTGNAHARRLLTEAAWNYRFPARMSQALRDRSATLSPSIRTHAWKAQVRLCSRFAHLSARGVQANKVCVAVARELTGFIWAIARQSLPDNTHHQ</sequence>
<proteinExistence type="predicted"/>
<dbReference type="RefSeq" id="WP_105237584.1">
    <property type="nucleotide sequence ID" value="NZ_CP023270.1"/>
</dbReference>
<dbReference type="GO" id="GO:0006313">
    <property type="term" value="P:DNA transposition"/>
    <property type="evidence" value="ECO:0007669"/>
    <property type="project" value="InterPro"/>
</dbReference>
<gene>
    <name evidence="3" type="ORF">CLM73_05140</name>
    <name evidence="4" type="ORF">CLM73_26890</name>
    <name evidence="5" type="ORF">CLM73_27410</name>
</gene>
<dbReference type="InterPro" id="IPR047650">
    <property type="entry name" value="Transpos_IS110"/>
</dbReference>
<dbReference type="GO" id="GO:0003677">
    <property type="term" value="F:DNA binding"/>
    <property type="evidence" value="ECO:0007669"/>
    <property type="project" value="InterPro"/>
</dbReference>
<accession>A0A2S0I3D9</accession>